<reference evidence="2 3" key="1">
    <citation type="submission" date="2017-02" db="EMBL/GenBank/DDBJ databases">
        <authorList>
            <person name="Peterson S.W."/>
        </authorList>
    </citation>
    <scope>NUCLEOTIDE SEQUENCE [LARGE SCALE GENOMIC DNA]</scope>
    <source>
        <strain evidence="2 3">DSM 22335</strain>
    </source>
</reference>
<keyword evidence="1" id="KW-0732">Signal</keyword>
<keyword evidence="3" id="KW-1185">Reference proteome</keyword>
<feature type="signal peptide" evidence="1">
    <location>
        <begin position="1"/>
        <end position="23"/>
    </location>
</feature>
<dbReference type="SUPFAM" id="SSF56935">
    <property type="entry name" value="Porins"/>
    <property type="match status" value="1"/>
</dbReference>
<proteinExistence type="predicted"/>
<dbReference type="STRING" id="413434.SAMN04488132_11190"/>
<evidence type="ECO:0000313" key="2">
    <source>
        <dbReference type="EMBL" id="SKA13240.1"/>
    </source>
</evidence>
<accession>A0A1T4RB22</accession>
<gene>
    <name evidence="2" type="ORF">SAMN04488132_11190</name>
</gene>
<dbReference type="RefSeq" id="WP_139367199.1">
    <property type="nucleotide sequence ID" value="NZ_FUWH01000011.1"/>
</dbReference>
<dbReference type="Proteomes" id="UP000190888">
    <property type="component" value="Unassembled WGS sequence"/>
</dbReference>
<dbReference type="OrthoDB" id="679547at2"/>
<evidence type="ECO:0000313" key="3">
    <source>
        <dbReference type="Proteomes" id="UP000190888"/>
    </source>
</evidence>
<dbReference type="AlphaFoldDB" id="A0A1T4RB22"/>
<feature type="chain" id="PRO_5013273099" description="TonB-dependent Receptor Plug Domain" evidence="1">
    <location>
        <begin position="24"/>
        <end position="806"/>
    </location>
</feature>
<evidence type="ECO:0000256" key="1">
    <source>
        <dbReference type="SAM" id="SignalP"/>
    </source>
</evidence>
<sequence>MKRSCKMLLIVILLVFAAGRTMAQQQPDSMLAVYQDMFPKEKIHIHFDRSVYNREETIWYKVYLLAGSDLLMSGLSTNMYLEWYDASGKMIRQTVAPLFQSTAKGSFDVPADYKGNMLRVKAYTRWMLNDDSAFIYQRDIAINNTRKTTSAAAPVFKTKVEAFPEGGALVEGLRSRIAFKATNQYGTPVFVKAVLLNDKNKVLDTLKVKHDGMGSFNLQPKAGESYTISWTDPSGAKGTSPVPVAKKEGAVLSISTTNDKAIVNLQRTANIPENMKQFHLLAHMNQLVYYTVAINMTNKTEQIVQLPIEELSTGILQFTLFTSDWLPVAERIAFINNHLHEFNARITPQIIGLDKRSRNVIEVFVSDTLATNMSISVTDAAISTPDEHTIFSDFLLSDDIRGKVHNPAYYFTSDADSVTANLDLVMMTNGWRNFNWEKLRNAPRIPQLQYPPETDYMRLTGKVYGLKPGTSAVPPQLNFILVGKDSSRNIVFAPVDKNGNFDQKGVFFYDTAKVYYTFNGNNKLSEVTQVQVENGLLRQVMKNTQIEAKDPNIEAADSLQRLKLDAYFAEQEKLRKLQAAATLSEVTVKAKTKTKAQEMDERYTSGLFAGGDGYSFDLTEDKFAVGAQDIFSYLQGKVAGLTINGSGSQRTLSWRGSSPDLYLNEMRSDVEMLQGVPVSDIALIKVFRPPFFGSAGSGAGGAIAIYLKRGADGRKADPGSKGMESTVLGGYSKFREFYSPSYETPPANFEPDVRSTIYWNPYILTNKKNPRVKLEFYNNDITKKFKVVVEGINEAGRMIRYMKIIE</sequence>
<organism evidence="2 3">
    <name type="scientific">Sediminibacterium ginsengisoli</name>
    <dbReference type="NCBI Taxonomy" id="413434"/>
    <lineage>
        <taxon>Bacteria</taxon>
        <taxon>Pseudomonadati</taxon>
        <taxon>Bacteroidota</taxon>
        <taxon>Chitinophagia</taxon>
        <taxon>Chitinophagales</taxon>
        <taxon>Chitinophagaceae</taxon>
        <taxon>Sediminibacterium</taxon>
    </lineage>
</organism>
<evidence type="ECO:0008006" key="4">
    <source>
        <dbReference type="Google" id="ProtNLM"/>
    </source>
</evidence>
<dbReference type="EMBL" id="FUWH01000011">
    <property type="protein sequence ID" value="SKA13240.1"/>
    <property type="molecule type" value="Genomic_DNA"/>
</dbReference>
<protein>
    <recommendedName>
        <fullName evidence="4">TonB-dependent Receptor Plug Domain</fullName>
    </recommendedName>
</protein>
<name>A0A1T4RB22_9BACT</name>